<reference evidence="1" key="2">
    <citation type="submission" date="2021-02" db="EMBL/GenBank/DDBJ databases">
        <authorList>
            <person name="Kimball J.A."/>
            <person name="Haas M.W."/>
            <person name="Macchietto M."/>
            <person name="Kono T."/>
            <person name="Duquette J."/>
            <person name="Shao M."/>
        </authorList>
    </citation>
    <scope>NUCLEOTIDE SEQUENCE</scope>
    <source>
        <tissue evidence="1">Fresh leaf tissue</tissue>
    </source>
</reference>
<name>A0A8J5VF04_ZIZPA</name>
<evidence type="ECO:0000313" key="2">
    <source>
        <dbReference type="Proteomes" id="UP000729402"/>
    </source>
</evidence>
<proteinExistence type="predicted"/>
<organism evidence="1 2">
    <name type="scientific">Zizania palustris</name>
    <name type="common">Northern wild rice</name>
    <dbReference type="NCBI Taxonomy" id="103762"/>
    <lineage>
        <taxon>Eukaryota</taxon>
        <taxon>Viridiplantae</taxon>
        <taxon>Streptophyta</taxon>
        <taxon>Embryophyta</taxon>
        <taxon>Tracheophyta</taxon>
        <taxon>Spermatophyta</taxon>
        <taxon>Magnoliopsida</taxon>
        <taxon>Liliopsida</taxon>
        <taxon>Poales</taxon>
        <taxon>Poaceae</taxon>
        <taxon>BOP clade</taxon>
        <taxon>Oryzoideae</taxon>
        <taxon>Oryzeae</taxon>
        <taxon>Zizaniinae</taxon>
        <taxon>Zizania</taxon>
    </lineage>
</organism>
<accession>A0A8J5VF04</accession>
<reference evidence="1" key="1">
    <citation type="journal article" date="2021" name="bioRxiv">
        <title>Whole Genome Assembly and Annotation of Northern Wild Rice, Zizania palustris L., Supports a Whole Genome Duplication in the Zizania Genus.</title>
        <authorList>
            <person name="Haas M."/>
            <person name="Kono T."/>
            <person name="Macchietto M."/>
            <person name="Millas R."/>
            <person name="McGilp L."/>
            <person name="Shao M."/>
            <person name="Duquette J."/>
            <person name="Hirsch C.N."/>
            <person name="Kimball J."/>
        </authorList>
    </citation>
    <scope>NUCLEOTIDE SEQUENCE</scope>
    <source>
        <tissue evidence="1">Fresh leaf tissue</tissue>
    </source>
</reference>
<evidence type="ECO:0000313" key="1">
    <source>
        <dbReference type="EMBL" id="KAG8043639.1"/>
    </source>
</evidence>
<dbReference type="EMBL" id="JAAALK010000953">
    <property type="protein sequence ID" value="KAG8043639.1"/>
    <property type="molecule type" value="Genomic_DNA"/>
</dbReference>
<dbReference type="Proteomes" id="UP000729402">
    <property type="component" value="Unassembled WGS sequence"/>
</dbReference>
<protein>
    <submittedName>
        <fullName evidence="1">Uncharacterized protein</fullName>
    </submittedName>
</protein>
<dbReference type="AlphaFoldDB" id="A0A8J5VF04"/>
<keyword evidence="2" id="KW-1185">Reference proteome</keyword>
<gene>
    <name evidence="1" type="ORF">GUJ93_ZPchr0458g22844</name>
</gene>
<sequence>MLSLPWLRAGEVQGQGQVCLSSTIYGLGLQSTLLHLTATAGGAATEAPKGEEKEEKNTRAVYRNLSRKTGESGGVSSAVDVLIPEVIQSANKLLIPQCNFLVSKEPPHKPILLDFGLTKRISQSMRGFECISSCEHRKKY</sequence>
<comment type="caution">
    <text evidence="1">The sequence shown here is derived from an EMBL/GenBank/DDBJ whole genome shotgun (WGS) entry which is preliminary data.</text>
</comment>
<dbReference type="OrthoDB" id="427480at2759"/>